<evidence type="ECO:0000313" key="7">
    <source>
        <dbReference type="EMBL" id="KAH7315745.1"/>
    </source>
</evidence>
<keyword evidence="5" id="KW-0472">Membrane</keyword>
<evidence type="ECO:0000256" key="4">
    <source>
        <dbReference type="RuleBase" id="RU361153"/>
    </source>
</evidence>
<evidence type="ECO:0000313" key="8">
    <source>
        <dbReference type="Proteomes" id="UP000825935"/>
    </source>
</evidence>
<comment type="similarity">
    <text evidence="1 4">Belongs to the glycosyl hydrolase 5 (cellulase A) family.</text>
</comment>
<dbReference type="OrthoDB" id="442731at2759"/>
<evidence type="ECO:0000256" key="3">
    <source>
        <dbReference type="ARBA" id="ARBA00023295"/>
    </source>
</evidence>
<dbReference type="Proteomes" id="UP000825935">
    <property type="component" value="Chromosome 21"/>
</dbReference>
<proteinExistence type="inferred from homology"/>
<sequence length="409" mass="46215">MASVRRASVADTVVRLLMVVLLCLCITCDGHYLNVSSRWLVKEADGQRIKLACVNWAGHLETMLPEGLNRQPLNRLAYHVNGMGFNCVRLTFATYMLTNATIYNRTVAQIFMDAKLEHTLRGIVIHNPELINLPIQDAYACVVQQLTHAGLLIILDNHVSKPQWCCANNDGNGFWGDMFFDTNAWVQGLCLVASMFKDNDQVVGISLRNELRGPKQNINDWYKYMALGANAVHKVNPNTLIILSGLHFDTDLRFLASNHLKNLSFQDKLVYEMHWYTSSYGVNFAKGNLNKACAIATSSVMKGGASMVIPTTNRSFTSPIIISEFGIDQRGGNKANNNFITCFFAFMASMDLDWAYWPLQGDYYIRHGNEGDEEYYGILNSRWNEPRNTNLLSRLQAIQQPWKSGNFPF</sequence>
<dbReference type="GO" id="GO:0004553">
    <property type="term" value="F:hydrolase activity, hydrolyzing O-glycosyl compounds"/>
    <property type="evidence" value="ECO:0007669"/>
    <property type="project" value="InterPro"/>
</dbReference>
<dbReference type="Gene3D" id="3.20.20.80">
    <property type="entry name" value="Glycosidases"/>
    <property type="match status" value="1"/>
</dbReference>
<dbReference type="OMA" id="FTNADIW"/>
<dbReference type="SUPFAM" id="SSF51445">
    <property type="entry name" value="(Trans)glycosidases"/>
    <property type="match status" value="1"/>
</dbReference>
<organism evidence="7 8">
    <name type="scientific">Ceratopteris richardii</name>
    <name type="common">Triangle waterfern</name>
    <dbReference type="NCBI Taxonomy" id="49495"/>
    <lineage>
        <taxon>Eukaryota</taxon>
        <taxon>Viridiplantae</taxon>
        <taxon>Streptophyta</taxon>
        <taxon>Embryophyta</taxon>
        <taxon>Tracheophyta</taxon>
        <taxon>Polypodiopsida</taxon>
        <taxon>Polypodiidae</taxon>
        <taxon>Polypodiales</taxon>
        <taxon>Pteridineae</taxon>
        <taxon>Pteridaceae</taxon>
        <taxon>Parkerioideae</taxon>
        <taxon>Ceratopteris</taxon>
    </lineage>
</organism>
<accession>A0A8T2SAM2</accession>
<dbReference type="InterPro" id="IPR001547">
    <property type="entry name" value="Glyco_hydro_5"/>
</dbReference>
<dbReference type="InterPro" id="IPR017853">
    <property type="entry name" value="GH"/>
</dbReference>
<keyword evidence="3 4" id="KW-0326">Glycosidase</keyword>
<keyword evidence="5" id="KW-0812">Transmembrane</keyword>
<evidence type="ECO:0000256" key="2">
    <source>
        <dbReference type="ARBA" id="ARBA00022801"/>
    </source>
</evidence>
<protein>
    <recommendedName>
        <fullName evidence="6">Glycoside hydrolase family 5 domain-containing protein</fullName>
    </recommendedName>
</protein>
<dbReference type="PANTHER" id="PTHR31263:SF0">
    <property type="entry name" value="CELLULASE FAMILY PROTEIN (AFU_ORTHOLOGUE AFUA_5G14560)"/>
    <property type="match status" value="1"/>
</dbReference>
<keyword evidence="8" id="KW-1185">Reference proteome</keyword>
<evidence type="ECO:0000256" key="1">
    <source>
        <dbReference type="ARBA" id="ARBA00005641"/>
    </source>
</evidence>
<comment type="caution">
    <text evidence="7">The sequence shown here is derived from an EMBL/GenBank/DDBJ whole genome shotgun (WGS) entry which is preliminary data.</text>
</comment>
<evidence type="ECO:0000256" key="5">
    <source>
        <dbReference type="SAM" id="Phobius"/>
    </source>
</evidence>
<dbReference type="Pfam" id="PF00150">
    <property type="entry name" value="Cellulase"/>
    <property type="match status" value="1"/>
</dbReference>
<feature type="domain" description="Glycoside hydrolase family 5" evidence="6">
    <location>
        <begin position="70"/>
        <end position="359"/>
    </location>
</feature>
<gene>
    <name evidence="7" type="ORF">KP509_21G063600</name>
</gene>
<dbReference type="PANTHER" id="PTHR31263">
    <property type="entry name" value="CELLULASE FAMILY PROTEIN (AFU_ORTHOLOGUE AFUA_5G14560)"/>
    <property type="match status" value="1"/>
</dbReference>
<dbReference type="GO" id="GO:0000272">
    <property type="term" value="P:polysaccharide catabolic process"/>
    <property type="evidence" value="ECO:0007669"/>
    <property type="project" value="InterPro"/>
</dbReference>
<keyword evidence="2 4" id="KW-0378">Hydrolase</keyword>
<dbReference type="AlphaFoldDB" id="A0A8T2SAM2"/>
<feature type="transmembrane region" description="Helical" evidence="5">
    <location>
        <begin position="12"/>
        <end position="33"/>
    </location>
</feature>
<dbReference type="EMBL" id="CM035426">
    <property type="protein sequence ID" value="KAH7315745.1"/>
    <property type="molecule type" value="Genomic_DNA"/>
</dbReference>
<reference evidence="7" key="1">
    <citation type="submission" date="2021-08" db="EMBL/GenBank/DDBJ databases">
        <title>WGS assembly of Ceratopteris richardii.</title>
        <authorList>
            <person name="Marchant D.B."/>
            <person name="Chen G."/>
            <person name="Jenkins J."/>
            <person name="Shu S."/>
            <person name="Leebens-Mack J."/>
            <person name="Grimwood J."/>
            <person name="Schmutz J."/>
            <person name="Soltis P."/>
            <person name="Soltis D."/>
            <person name="Chen Z.-H."/>
        </authorList>
    </citation>
    <scope>NUCLEOTIDE SEQUENCE</scope>
    <source>
        <strain evidence="7">Whitten #5841</strain>
        <tissue evidence="7">Leaf</tissue>
    </source>
</reference>
<keyword evidence="5" id="KW-1133">Transmembrane helix</keyword>
<name>A0A8T2SAM2_CERRI</name>
<evidence type="ECO:0000259" key="6">
    <source>
        <dbReference type="Pfam" id="PF00150"/>
    </source>
</evidence>